<keyword evidence="11 17" id="KW-0472">Membrane</keyword>
<evidence type="ECO:0000256" key="17">
    <source>
        <dbReference type="SAM" id="Phobius"/>
    </source>
</evidence>
<evidence type="ECO:0000313" key="21">
    <source>
        <dbReference type="Proteomes" id="UP000243884"/>
    </source>
</evidence>
<evidence type="ECO:0000259" key="19">
    <source>
        <dbReference type="Pfam" id="PF00912"/>
    </source>
</evidence>
<dbReference type="SUPFAM" id="SSF56601">
    <property type="entry name" value="beta-lactamase/transpeptidase-like"/>
    <property type="match status" value="1"/>
</dbReference>
<evidence type="ECO:0000256" key="4">
    <source>
        <dbReference type="ARBA" id="ARBA00022676"/>
    </source>
</evidence>
<dbReference type="GO" id="GO:0071555">
    <property type="term" value="P:cell wall organization"/>
    <property type="evidence" value="ECO:0007669"/>
    <property type="project" value="UniProtKB-KW"/>
</dbReference>
<dbReference type="Proteomes" id="UP000243884">
    <property type="component" value="Unassembled WGS sequence"/>
</dbReference>
<dbReference type="OrthoDB" id="9766909at2"/>
<dbReference type="PANTHER" id="PTHR32282:SF32">
    <property type="entry name" value="PENICILLIN-BINDING PROTEIN 2A"/>
    <property type="match status" value="1"/>
</dbReference>
<sequence>MKKTAWKNHSFTFYLNVFFKALKRFFSIILIILLVSLLIVTGIGAGYFVGLVEDTPIPDKQEFASAINNMEEKSTLTFNNGDDIGTLRTDLVRTNIPLSDISPKVVEGLISTEDENFFNHSGVVPAAIMRALISQVIGGNQSSGGSTITQQLVKQRLLTNEVSMERKAKEILLSLRLEYFFSKEQILESYLNVSPYGRNHKGENIAGIEEAAQGVFGVSAKELNLAQAAYLVGMPQNPYSYTPYNQDGALKSDDELDYGLTRSREVLNRMYLEDMISKAEYDEAKDYDLKADFLGQDTSEDDDNNDDTSEDYPFLYQALEKEASEIIYNHLIEADGLSINEVNQDEELVNSYRQEADSMMRNNGLTIQSTVDGDIYDTMNQTINDYYQSFGPVYSGNETDDETGESQDIKEPVQNGSVLIENHTGRVLGFIGGVDFDMSQVDHAFSSRRSPGSSLKPLLTYAPAIEEGIAFPSTPLADTYMRAKQADGSYYEPSNFGVNISHDFITAREALAHSLNNPTLYLYNELLKQGVDVQSYMKKLGLNQGISDDEYENIALSLGGTSTGPTVEELAGAFATFSNDGQYIAPYLIESITDSNGQVIYKHESKPVQVFSPDTAYITSDMLRDVVTDGTWSPYQGQLNDGYDWAVKSGTSEDFRDLWVSGSTTNVTMTSWIGYDNITESRNLYDDASPDTYGQPGARHAKYWIALMNDLSAQYPDMFGANETRRQPESVHEESVVTKTGTKPGAFQGPYGTSYDISSNVEMTTDLFPGDANPPKAQFPFAIGGKVDELIDALEDYRQSGNSDTENTVQQILSDYQKRRQENEEARQALYDANSQTD</sequence>
<keyword evidence="21" id="KW-1185">Reference proteome</keyword>
<dbReference type="Gene3D" id="1.10.3810.10">
    <property type="entry name" value="Biosynthetic peptidoglycan transglycosylase-like"/>
    <property type="match status" value="1"/>
</dbReference>
<evidence type="ECO:0000256" key="11">
    <source>
        <dbReference type="ARBA" id="ARBA00023136"/>
    </source>
</evidence>
<dbReference type="GO" id="GO:0008360">
    <property type="term" value="P:regulation of cell shape"/>
    <property type="evidence" value="ECO:0007669"/>
    <property type="project" value="UniProtKB-KW"/>
</dbReference>
<dbReference type="PANTHER" id="PTHR32282">
    <property type="entry name" value="BINDING PROTEIN TRANSPEPTIDASE, PUTATIVE-RELATED"/>
    <property type="match status" value="1"/>
</dbReference>
<dbReference type="InterPro" id="IPR050396">
    <property type="entry name" value="Glycosyltr_51/Transpeptidase"/>
</dbReference>
<keyword evidence="10 17" id="KW-1133">Transmembrane helix</keyword>
<dbReference type="AlphaFoldDB" id="A0A1W1Y1Q3"/>
<evidence type="ECO:0000256" key="15">
    <source>
        <dbReference type="ARBA" id="ARBA00049902"/>
    </source>
</evidence>
<keyword evidence="8" id="KW-0133">Cell shape</keyword>
<evidence type="ECO:0000256" key="3">
    <source>
        <dbReference type="ARBA" id="ARBA00022670"/>
    </source>
</evidence>
<comment type="catalytic activity">
    <reaction evidence="14">
        <text>Preferential cleavage: (Ac)2-L-Lys-D-Ala-|-D-Ala. Also transpeptidation of peptidyl-alanyl moieties that are N-acyl substituents of D-alanine.</text>
        <dbReference type="EC" id="3.4.16.4"/>
    </reaction>
</comment>
<dbReference type="InterPro" id="IPR001460">
    <property type="entry name" value="PCN-bd_Tpept"/>
</dbReference>
<proteinExistence type="predicted"/>
<dbReference type="STRING" id="371602.SAMN04487984_0039"/>
<evidence type="ECO:0000313" key="20">
    <source>
        <dbReference type="EMBL" id="SMC30119.1"/>
    </source>
</evidence>
<protein>
    <submittedName>
        <fullName evidence="20">Penicillin-binding protein</fullName>
    </submittedName>
</protein>
<evidence type="ECO:0000256" key="12">
    <source>
        <dbReference type="ARBA" id="ARBA00023268"/>
    </source>
</evidence>
<dbReference type="GO" id="GO:0030288">
    <property type="term" value="C:outer membrane-bounded periplasmic space"/>
    <property type="evidence" value="ECO:0007669"/>
    <property type="project" value="TreeGrafter"/>
</dbReference>
<evidence type="ECO:0000259" key="18">
    <source>
        <dbReference type="Pfam" id="PF00905"/>
    </source>
</evidence>
<accession>A0A1W1Y1Q3</accession>
<keyword evidence="2" id="KW-0121">Carboxypeptidase</keyword>
<keyword evidence="3" id="KW-0645">Protease</keyword>
<dbReference type="InterPro" id="IPR023346">
    <property type="entry name" value="Lysozyme-like_dom_sf"/>
</dbReference>
<keyword evidence="4" id="KW-0328">Glycosyltransferase</keyword>
<feature type="domain" description="Glycosyl transferase family 51" evidence="19">
    <location>
        <begin position="83"/>
        <end position="270"/>
    </location>
</feature>
<feature type="compositionally biased region" description="Basic and acidic residues" evidence="16">
    <location>
        <begin position="818"/>
        <end position="827"/>
    </location>
</feature>
<evidence type="ECO:0000256" key="7">
    <source>
        <dbReference type="ARBA" id="ARBA00022801"/>
    </source>
</evidence>
<dbReference type="InterPro" id="IPR001264">
    <property type="entry name" value="Glyco_trans_51"/>
</dbReference>
<feature type="domain" description="Penicillin-binding protein transpeptidase" evidence="18">
    <location>
        <begin position="418"/>
        <end position="677"/>
    </location>
</feature>
<evidence type="ECO:0000256" key="6">
    <source>
        <dbReference type="ARBA" id="ARBA00022692"/>
    </source>
</evidence>
<evidence type="ECO:0000256" key="1">
    <source>
        <dbReference type="ARBA" id="ARBA00022475"/>
    </source>
</evidence>
<dbReference type="InterPro" id="IPR012338">
    <property type="entry name" value="Beta-lactam/transpept-like"/>
</dbReference>
<keyword evidence="13" id="KW-0961">Cell wall biogenesis/degradation</keyword>
<dbReference type="GO" id="GO:0006508">
    <property type="term" value="P:proteolysis"/>
    <property type="evidence" value="ECO:0007669"/>
    <property type="project" value="UniProtKB-KW"/>
</dbReference>
<feature type="region of interest" description="Disordered" evidence="16">
    <location>
        <begin position="818"/>
        <end position="838"/>
    </location>
</feature>
<dbReference type="Gene3D" id="3.40.710.10">
    <property type="entry name" value="DD-peptidase/beta-lactamase superfamily"/>
    <property type="match status" value="1"/>
</dbReference>
<dbReference type="GO" id="GO:0008658">
    <property type="term" value="F:penicillin binding"/>
    <property type="evidence" value="ECO:0007669"/>
    <property type="project" value="InterPro"/>
</dbReference>
<name>A0A1W1Y1Q3_9LACT</name>
<dbReference type="Gene3D" id="3.90.1310.40">
    <property type="match status" value="1"/>
</dbReference>
<dbReference type="GO" id="GO:0009252">
    <property type="term" value="P:peptidoglycan biosynthetic process"/>
    <property type="evidence" value="ECO:0007669"/>
    <property type="project" value="UniProtKB-KW"/>
</dbReference>
<evidence type="ECO:0000256" key="2">
    <source>
        <dbReference type="ARBA" id="ARBA00022645"/>
    </source>
</evidence>
<gene>
    <name evidence="20" type="ORF">SAMN04487984_0039</name>
</gene>
<reference evidence="21" key="1">
    <citation type="submission" date="2017-04" db="EMBL/GenBank/DDBJ databases">
        <authorList>
            <person name="Varghese N."/>
            <person name="Submissions S."/>
        </authorList>
    </citation>
    <scope>NUCLEOTIDE SEQUENCE [LARGE SCALE GENOMIC DNA]</scope>
    <source>
        <strain evidence="21">DSM 21500</strain>
    </source>
</reference>
<dbReference type="InterPro" id="IPR036950">
    <property type="entry name" value="PBP_transglycosylase"/>
</dbReference>
<keyword evidence="9" id="KW-0573">Peptidoglycan synthesis</keyword>
<feature type="transmembrane region" description="Helical" evidence="17">
    <location>
        <begin position="25"/>
        <end position="49"/>
    </location>
</feature>
<keyword evidence="7" id="KW-0378">Hydrolase</keyword>
<dbReference type="GO" id="GO:0009002">
    <property type="term" value="F:serine-type D-Ala-D-Ala carboxypeptidase activity"/>
    <property type="evidence" value="ECO:0007669"/>
    <property type="project" value="UniProtKB-EC"/>
</dbReference>
<dbReference type="Pfam" id="PF00905">
    <property type="entry name" value="Transpeptidase"/>
    <property type="match status" value="1"/>
</dbReference>
<dbReference type="SUPFAM" id="SSF53955">
    <property type="entry name" value="Lysozyme-like"/>
    <property type="match status" value="1"/>
</dbReference>
<evidence type="ECO:0000256" key="16">
    <source>
        <dbReference type="SAM" id="MobiDB-lite"/>
    </source>
</evidence>
<organism evidence="20 21">
    <name type="scientific">Aerococcus suis</name>
    <dbReference type="NCBI Taxonomy" id="371602"/>
    <lineage>
        <taxon>Bacteria</taxon>
        <taxon>Bacillati</taxon>
        <taxon>Bacillota</taxon>
        <taxon>Bacilli</taxon>
        <taxon>Lactobacillales</taxon>
        <taxon>Aerococcaceae</taxon>
        <taxon>Aerococcus</taxon>
    </lineage>
</organism>
<evidence type="ECO:0000256" key="13">
    <source>
        <dbReference type="ARBA" id="ARBA00023316"/>
    </source>
</evidence>
<keyword evidence="6 17" id="KW-0812">Transmembrane</keyword>
<evidence type="ECO:0000256" key="8">
    <source>
        <dbReference type="ARBA" id="ARBA00022960"/>
    </source>
</evidence>
<comment type="catalytic activity">
    <reaction evidence="15">
        <text>[GlcNAc-(1-&gt;4)-Mur2Ac(oyl-L-Ala-gamma-D-Glu-L-Lys-D-Ala-D-Ala)](n)-di-trans,octa-cis-undecaprenyl diphosphate + beta-D-GlcNAc-(1-&gt;4)-Mur2Ac(oyl-L-Ala-gamma-D-Glu-L-Lys-D-Ala-D-Ala)-di-trans,octa-cis-undecaprenyl diphosphate = [GlcNAc-(1-&gt;4)-Mur2Ac(oyl-L-Ala-gamma-D-Glu-L-Lys-D-Ala-D-Ala)](n+1)-di-trans,octa-cis-undecaprenyl diphosphate + di-trans,octa-cis-undecaprenyl diphosphate + H(+)</text>
        <dbReference type="Rhea" id="RHEA:23708"/>
        <dbReference type="Rhea" id="RHEA-COMP:9602"/>
        <dbReference type="Rhea" id="RHEA-COMP:9603"/>
        <dbReference type="ChEBI" id="CHEBI:15378"/>
        <dbReference type="ChEBI" id="CHEBI:58405"/>
        <dbReference type="ChEBI" id="CHEBI:60033"/>
        <dbReference type="ChEBI" id="CHEBI:78435"/>
        <dbReference type="EC" id="2.4.99.28"/>
    </reaction>
</comment>
<dbReference type="EMBL" id="FWXK01000001">
    <property type="protein sequence ID" value="SMC30119.1"/>
    <property type="molecule type" value="Genomic_DNA"/>
</dbReference>
<evidence type="ECO:0000256" key="10">
    <source>
        <dbReference type="ARBA" id="ARBA00022989"/>
    </source>
</evidence>
<keyword evidence="5" id="KW-0808">Transferase</keyword>
<evidence type="ECO:0000256" key="9">
    <source>
        <dbReference type="ARBA" id="ARBA00022984"/>
    </source>
</evidence>
<dbReference type="GO" id="GO:0008955">
    <property type="term" value="F:peptidoglycan glycosyltransferase activity"/>
    <property type="evidence" value="ECO:0007669"/>
    <property type="project" value="UniProtKB-EC"/>
</dbReference>
<dbReference type="Pfam" id="PF00912">
    <property type="entry name" value="Transgly"/>
    <property type="match status" value="1"/>
</dbReference>
<evidence type="ECO:0000256" key="5">
    <source>
        <dbReference type="ARBA" id="ARBA00022679"/>
    </source>
</evidence>
<dbReference type="RefSeq" id="WP_084097666.1">
    <property type="nucleotide sequence ID" value="NZ_FWXK01000001.1"/>
</dbReference>
<keyword evidence="12" id="KW-0511">Multifunctional enzyme</keyword>
<evidence type="ECO:0000256" key="14">
    <source>
        <dbReference type="ARBA" id="ARBA00034000"/>
    </source>
</evidence>
<keyword evidence="1" id="KW-1003">Cell membrane</keyword>